<proteinExistence type="predicted"/>
<evidence type="ECO:0000256" key="1">
    <source>
        <dbReference type="SAM" id="Coils"/>
    </source>
</evidence>
<organism evidence="3 4">
    <name type="scientific">Achlya hypogyna</name>
    <name type="common">Oomycete</name>
    <name type="synonym">Protoachlya hypogyna</name>
    <dbReference type="NCBI Taxonomy" id="1202772"/>
    <lineage>
        <taxon>Eukaryota</taxon>
        <taxon>Sar</taxon>
        <taxon>Stramenopiles</taxon>
        <taxon>Oomycota</taxon>
        <taxon>Saprolegniomycetes</taxon>
        <taxon>Saprolegniales</taxon>
        <taxon>Achlyaceae</taxon>
        <taxon>Achlya</taxon>
    </lineage>
</organism>
<keyword evidence="4" id="KW-1185">Reference proteome</keyword>
<evidence type="ECO:0008006" key="5">
    <source>
        <dbReference type="Google" id="ProtNLM"/>
    </source>
</evidence>
<sequence>MKLNPNAVSFVPTWGAAPAPPPPPPQHSEWDEYCYDAPDESDNAAAYIEDAEIDELLAEIERVQLEEELNREYNALQAQGKTEEAELWSRWMVSPPSPLSPPPQPRHHKKTHHYSNSFAPKYNARDHPKSRSGPLYNPRGSYAPPNPIATASYH</sequence>
<feature type="coiled-coil region" evidence="1">
    <location>
        <begin position="48"/>
        <end position="86"/>
    </location>
</feature>
<evidence type="ECO:0000313" key="4">
    <source>
        <dbReference type="Proteomes" id="UP000243579"/>
    </source>
</evidence>
<dbReference type="Proteomes" id="UP000243579">
    <property type="component" value="Unassembled WGS sequence"/>
</dbReference>
<evidence type="ECO:0000313" key="3">
    <source>
        <dbReference type="EMBL" id="OQR82921.1"/>
    </source>
</evidence>
<name>A0A1V9YB27_ACHHY</name>
<dbReference type="OrthoDB" id="71719at2759"/>
<dbReference type="EMBL" id="JNBR01002408">
    <property type="protein sequence ID" value="OQR82921.1"/>
    <property type="molecule type" value="Genomic_DNA"/>
</dbReference>
<comment type="caution">
    <text evidence="3">The sequence shown here is derived from an EMBL/GenBank/DDBJ whole genome shotgun (WGS) entry which is preliminary data.</text>
</comment>
<feature type="compositionally biased region" description="Pro residues" evidence="2">
    <location>
        <begin position="95"/>
        <end position="104"/>
    </location>
</feature>
<evidence type="ECO:0000256" key="2">
    <source>
        <dbReference type="SAM" id="MobiDB-lite"/>
    </source>
</evidence>
<feature type="region of interest" description="Disordered" evidence="2">
    <location>
        <begin position="92"/>
        <end position="154"/>
    </location>
</feature>
<keyword evidence="1" id="KW-0175">Coiled coil</keyword>
<reference evidence="3 4" key="1">
    <citation type="journal article" date="2014" name="Genome Biol. Evol.">
        <title>The secreted proteins of Achlya hypogyna and Thraustotheca clavata identify the ancestral oomycete secretome and reveal gene acquisitions by horizontal gene transfer.</title>
        <authorList>
            <person name="Misner I."/>
            <person name="Blouin N."/>
            <person name="Leonard G."/>
            <person name="Richards T.A."/>
            <person name="Lane C.E."/>
        </authorList>
    </citation>
    <scope>NUCLEOTIDE SEQUENCE [LARGE SCALE GENOMIC DNA]</scope>
    <source>
        <strain evidence="3 4">ATCC 48635</strain>
    </source>
</reference>
<dbReference type="AlphaFoldDB" id="A0A1V9YB27"/>
<feature type="region of interest" description="Disordered" evidence="2">
    <location>
        <begin position="1"/>
        <end position="31"/>
    </location>
</feature>
<accession>A0A1V9YB27</accession>
<protein>
    <recommendedName>
        <fullName evidence="5">Ataxin-2 C-terminal domain-containing protein</fullName>
    </recommendedName>
</protein>
<gene>
    <name evidence="3" type="ORF">ACHHYP_15315</name>
</gene>